<name>N6TUF6_DENPD</name>
<sequence length="147" mass="16957">MALPRAKSCHLAQKMRAPIYLVCAALVVAVRSEPNENYMGLESVNVAADPETINYLLPKLAAKYRLNSDWRGVSDPKFYVLTEMESNDIENQTPEQPRRIRNKRYNNYSPTLSVQAPIQALRNLYDRSNYQQRISQNRRLINQLNSS</sequence>
<accession>N6TUF6</accession>
<reference evidence="1" key="1">
    <citation type="journal article" date="2013" name="Genome Biol.">
        <title>Draft genome of the mountain pine beetle, Dendroctonus ponderosae Hopkins, a major forest pest.</title>
        <authorList>
            <person name="Keeling C.I."/>
            <person name="Yuen M.M."/>
            <person name="Liao N.Y."/>
            <person name="Docking T.R."/>
            <person name="Chan S.K."/>
            <person name="Taylor G.A."/>
            <person name="Palmquist D.L."/>
            <person name="Jackman S.D."/>
            <person name="Nguyen A."/>
            <person name="Li M."/>
            <person name="Henderson H."/>
            <person name="Janes J.K."/>
            <person name="Zhao Y."/>
            <person name="Pandoh P."/>
            <person name="Moore R."/>
            <person name="Sperling F.A."/>
            <person name="Huber D.P."/>
            <person name="Birol I."/>
            <person name="Jones S.J."/>
            <person name="Bohlmann J."/>
        </authorList>
    </citation>
    <scope>NUCLEOTIDE SEQUENCE</scope>
</reference>
<protein>
    <submittedName>
        <fullName evidence="1">Uncharacterized protein</fullName>
    </submittedName>
</protein>
<evidence type="ECO:0000313" key="1">
    <source>
        <dbReference type="EMBL" id="ENN72910.1"/>
    </source>
</evidence>
<dbReference type="OrthoDB" id="6418774at2759"/>
<proteinExistence type="predicted"/>
<dbReference type="OMA" id="TEMESQD"/>
<feature type="non-terminal residue" evidence="1">
    <location>
        <position position="1"/>
    </location>
</feature>
<organism evidence="1">
    <name type="scientific">Dendroctonus ponderosae</name>
    <name type="common">Mountain pine beetle</name>
    <dbReference type="NCBI Taxonomy" id="77166"/>
    <lineage>
        <taxon>Eukaryota</taxon>
        <taxon>Metazoa</taxon>
        <taxon>Ecdysozoa</taxon>
        <taxon>Arthropoda</taxon>
        <taxon>Hexapoda</taxon>
        <taxon>Insecta</taxon>
        <taxon>Pterygota</taxon>
        <taxon>Neoptera</taxon>
        <taxon>Endopterygota</taxon>
        <taxon>Coleoptera</taxon>
        <taxon>Polyphaga</taxon>
        <taxon>Cucujiformia</taxon>
        <taxon>Curculionidae</taxon>
        <taxon>Scolytinae</taxon>
        <taxon>Dendroctonus</taxon>
    </lineage>
</organism>
<gene>
    <name evidence="1" type="ORF">YQE_10479</name>
</gene>
<dbReference type="AlphaFoldDB" id="N6TUF6"/>
<dbReference type="EMBL" id="KB741207">
    <property type="protein sequence ID" value="ENN72910.1"/>
    <property type="molecule type" value="Genomic_DNA"/>
</dbReference>